<evidence type="ECO:0000313" key="2">
    <source>
        <dbReference type="Proteomes" id="UP001322664"/>
    </source>
</evidence>
<dbReference type="EMBL" id="CP137624">
    <property type="protein sequence ID" value="WPK11771.1"/>
    <property type="molecule type" value="Genomic_DNA"/>
</dbReference>
<keyword evidence="2" id="KW-1185">Reference proteome</keyword>
<dbReference type="InterPro" id="IPR014962">
    <property type="entry name" value="YolD"/>
</dbReference>
<name>A0ABZ0RWY0_9BACI</name>
<evidence type="ECO:0000313" key="1">
    <source>
        <dbReference type="EMBL" id="WPK11771.1"/>
    </source>
</evidence>
<proteinExistence type="predicted"/>
<gene>
    <name evidence="1" type="ORF">R6U77_18055</name>
</gene>
<sequence length="110" mass="12865">MLRDRGNIKWSAMMLSEHMEMLRNLEKEDVQPIVRTEWELEHLQQTVQYAMQTKATIRLILWQENEVIGIITSYHQAQHELLIATSNATKCIAISSIYAAQLMDEYNDSL</sequence>
<dbReference type="Pfam" id="PF08863">
    <property type="entry name" value="YolD"/>
    <property type="match status" value="1"/>
</dbReference>
<accession>A0ABZ0RWY0</accession>
<dbReference type="RefSeq" id="WP_319836697.1">
    <property type="nucleotide sequence ID" value="NZ_CP137624.1"/>
</dbReference>
<protein>
    <submittedName>
        <fullName evidence="1">YolD-like family protein</fullName>
    </submittedName>
</protein>
<organism evidence="1 2">
    <name type="scientific">Lysinibacillus louembei</name>
    <dbReference type="NCBI Taxonomy" id="1470088"/>
    <lineage>
        <taxon>Bacteria</taxon>
        <taxon>Bacillati</taxon>
        <taxon>Bacillota</taxon>
        <taxon>Bacilli</taxon>
        <taxon>Bacillales</taxon>
        <taxon>Bacillaceae</taxon>
        <taxon>Lysinibacillus</taxon>
    </lineage>
</organism>
<reference evidence="1 2" key="1">
    <citation type="submission" date="2023-09" db="EMBL/GenBank/DDBJ databases">
        <authorList>
            <person name="Page C.A."/>
            <person name="Perez-Diaz I.M."/>
        </authorList>
    </citation>
    <scope>NUCLEOTIDE SEQUENCE [LARGE SCALE GENOMIC DNA]</scope>
    <source>
        <strain evidence="1 2">Ll15</strain>
    </source>
</reference>
<dbReference type="Proteomes" id="UP001322664">
    <property type="component" value="Chromosome"/>
</dbReference>